<dbReference type="AlphaFoldDB" id="A0AAV5U9A6"/>
<reference evidence="2" key="1">
    <citation type="submission" date="2023-10" db="EMBL/GenBank/DDBJ databases">
        <title>Genome assembly of Pristionchus species.</title>
        <authorList>
            <person name="Yoshida K."/>
            <person name="Sommer R.J."/>
        </authorList>
    </citation>
    <scope>NUCLEOTIDE SEQUENCE</scope>
    <source>
        <strain evidence="2">RS0144</strain>
    </source>
</reference>
<feature type="transmembrane region" description="Helical" evidence="1">
    <location>
        <begin position="62"/>
        <end position="85"/>
    </location>
</feature>
<keyword evidence="1" id="KW-0472">Membrane</keyword>
<name>A0AAV5U9A6_9BILA</name>
<keyword evidence="3" id="KW-1185">Reference proteome</keyword>
<keyword evidence="1" id="KW-1133">Transmembrane helix</keyword>
<protein>
    <submittedName>
        <fullName evidence="2">Uncharacterized protein</fullName>
    </submittedName>
</protein>
<proteinExistence type="predicted"/>
<gene>
    <name evidence="2" type="ORF">PENTCL1PPCAC_25225</name>
</gene>
<feature type="non-terminal residue" evidence="2">
    <location>
        <position position="1"/>
    </location>
</feature>
<accession>A0AAV5U9A6</accession>
<evidence type="ECO:0000313" key="2">
    <source>
        <dbReference type="EMBL" id="GMT03051.1"/>
    </source>
</evidence>
<organism evidence="2 3">
    <name type="scientific">Pristionchus entomophagus</name>
    <dbReference type="NCBI Taxonomy" id="358040"/>
    <lineage>
        <taxon>Eukaryota</taxon>
        <taxon>Metazoa</taxon>
        <taxon>Ecdysozoa</taxon>
        <taxon>Nematoda</taxon>
        <taxon>Chromadorea</taxon>
        <taxon>Rhabditida</taxon>
        <taxon>Rhabditina</taxon>
        <taxon>Diplogasteromorpha</taxon>
        <taxon>Diplogasteroidea</taxon>
        <taxon>Neodiplogasteridae</taxon>
        <taxon>Pristionchus</taxon>
    </lineage>
</organism>
<evidence type="ECO:0000256" key="1">
    <source>
        <dbReference type="SAM" id="Phobius"/>
    </source>
</evidence>
<evidence type="ECO:0000313" key="3">
    <source>
        <dbReference type="Proteomes" id="UP001432027"/>
    </source>
</evidence>
<sequence>RQSWLRRLVTAWKGRWTRPGKTIVAVLGAQAALCAIALAVLLLTTSDTPEDSSLAVVPRPVILPVVLFLLLLLALCIVSLVGVFLSSPLLSLPFLIGAVIATILLATTTANAVRLSFVTFSGVHVGVAIALILVLLFMIASLVVQSSYIRSAVKSKKAVTGCPDPTTPKQAETSPSVSKSISKFESFSRRSTLIISDDFYIPP</sequence>
<dbReference type="EMBL" id="BTSX01000006">
    <property type="protein sequence ID" value="GMT03051.1"/>
    <property type="molecule type" value="Genomic_DNA"/>
</dbReference>
<comment type="caution">
    <text evidence="2">The sequence shown here is derived from an EMBL/GenBank/DDBJ whole genome shotgun (WGS) entry which is preliminary data.</text>
</comment>
<feature type="transmembrane region" description="Helical" evidence="1">
    <location>
        <begin position="21"/>
        <end position="42"/>
    </location>
</feature>
<feature type="transmembrane region" description="Helical" evidence="1">
    <location>
        <begin position="92"/>
        <end position="113"/>
    </location>
</feature>
<dbReference type="Proteomes" id="UP001432027">
    <property type="component" value="Unassembled WGS sequence"/>
</dbReference>
<feature type="non-terminal residue" evidence="2">
    <location>
        <position position="203"/>
    </location>
</feature>
<feature type="transmembrane region" description="Helical" evidence="1">
    <location>
        <begin position="125"/>
        <end position="144"/>
    </location>
</feature>
<keyword evidence="1" id="KW-0812">Transmembrane</keyword>